<dbReference type="EMBL" id="JBFDAA010000010">
    <property type="protein sequence ID" value="KAL1124449.1"/>
    <property type="molecule type" value="Genomic_DNA"/>
</dbReference>
<dbReference type="Gene3D" id="2.60.40.10">
    <property type="entry name" value="Immunoglobulins"/>
    <property type="match status" value="1"/>
</dbReference>
<sequence>MGRRFHENKKQETTENERVSALGRHLLLETLYHKLMMASKLPNMFYENKKQETTERGDYESEPSSNGVGTGRNKVKITVGRGDLGARYECRANNDALTSPMKAWLEVEVNENAKEACVLGHKPSSCTHLVVNHAVQSSDAPHDVVQKRRRFLLPAKRDKCSKNVFHGRLWTIFGVNLEAAGKGGHPLATTRGVGADYSNIFHRIIMLLNADQEYEVLQDPIAKLTPGRKRWRSVWN</sequence>
<name>A0ABD0YBJ3_9HEMI</name>
<feature type="region of interest" description="Disordered" evidence="1">
    <location>
        <begin position="52"/>
        <end position="73"/>
    </location>
</feature>
<dbReference type="InterPro" id="IPR013783">
    <property type="entry name" value="Ig-like_fold"/>
</dbReference>
<comment type="caution">
    <text evidence="2">The sequence shown here is derived from an EMBL/GenBank/DDBJ whole genome shotgun (WGS) entry which is preliminary data.</text>
</comment>
<proteinExistence type="predicted"/>
<reference evidence="2 3" key="1">
    <citation type="submission" date="2024-07" db="EMBL/GenBank/DDBJ databases">
        <title>Chromosome-level genome assembly of the water stick insect Ranatra chinensis (Heteroptera: Nepidae).</title>
        <authorList>
            <person name="Liu X."/>
        </authorList>
    </citation>
    <scope>NUCLEOTIDE SEQUENCE [LARGE SCALE GENOMIC DNA]</scope>
    <source>
        <strain evidence="2">Cailab_2021Rc</strain>
        <tissue evidence="2">Muscle</tissue>
    </source>
</reference>
<accession>A0ABD0YBJ3</accession>
<organism evidence="2 3">
    <name type="scientific">Ranatra chinensis</name>
    <dbReference type="NCBI Taxonomy" id="642074"/>
    <lineage>
        <taxon>Eukaryota</taxon>
        <taxon>Metazoa</taxon>
        <taxon>Ecdysozoa</taxon>
        <taxon>Arthropoda</taxon>
        <taxon>Hexapoda</taxon>
        <taxon>Insecta</taxon>
        <taxon>Pterygota</taxon>
        <taxon>Neoptera</taxon>
        <taxon>Paraneoptera</taxon>
        <taxon>Hemiptera</taxon>
        <taxon>Heteroptera</taxon>
        <taxon>Panheteroptera</taxon>
        <taxon>Nepomorpha</taxon>
        <taxon>Nepidae</taxon>
        <taxon>Ranatrinae</taxon>
        <taxon>Ranatra</taxon>
    </lineage>
</organism>
<evidence type="ECO:0000256" key="1">
    <source>
        <dbReference type="SAM" id="MobiDB-lite"/>
    </source>
</evidence>
<evidence type="ECO:0000313" key="2">
    <source>
        <dbReference type="EMBL" id="KAL1124449.1"/>
    </source>
</evidence>
<keyword evidence="3" id="KW-1185">Reference proteome</keyword>
<gene>
    <name evidence="2" type="ORF">AAG570_001075</name>
</gene>
<dbReference type="Proteomes" id="UP001558652">
    <property type="component" value="Unassembled WGS sequence"/>
</dbReference>
<protein>
    <submittedName>
        <fullName evidence="2">Uncharacterized protein</fullName>
    </submittedName>
</protein>
<evidence type="ECO:0000313" key="3">
    <source>
        <dbReference type="Proteomes" id="UP001558652"/>
    </source>
</evidence>
<dbReference type="AlphaFoldDB" id="A0ABD0YBJ3"/>